<feature type="compositionally biased region" description="Polar residues" evidence="1">
    <location>
        <begin position="29"/>
        <end position="38"/>
    </location>
</feature>
<feature type="region of interest" description="Disordered" evidence="1">
    <location>
        <begin position="1"/>
        <end position="39"/>
    </location>
</feature>
<proteinExistence type="predicted"/>
<dbReference type="AlphaFoldDB" id="A0A7S3LT28"/>
<name>A0A7S3LT28_9STRA</name>
<evidence type="ECO:0000256" key="1">
    <source>
        <dbReference type="SAM" id="MobiDB-lite"/>
    </source>
</evidence>
<organism evidence="2">
    <name type="scientific">Aplanochytrium stocchinoi</name>
    <dbReference type="NCBI Taxonomy" id="215587"/>
    <lineage>
        <taxon>Eukaryota</taxon>
        <taxon>Sar</taxon>
        <taxon>Stramenopiles</taxon>
        <taxon>Bigyra</taxon>
        <taxon>Labyrinthulomycetes</taxon>
        <taxon>Thraustochytrida</taxon>
        <taxon>Thraustochytriidae</taxon>
        <taxon>Aplanochytrium</taxon>
    </lineage>
</organism>
<evidence type="ECO:0000313" key="2">
    <source>
        <dbReference type="EMBL" id="CAE0439069.1"/>
    </source>
</evidence>
<sequence length="111" mass="12300">MMEGDDNSFSPVERLIGSSRKDGGKRISNMRSSQQISRKISLEHPKDVDISARKLTNQYHLASTERSIALTGGLKLSKEGSVYIKLSGFTGWFAGWQKKTLCPGKRSIQAL</sequence>
<accession>A0A7S3LT28</accession>
<gene>
    <name evidence="2" type="ORF">ASTO00021_LOCUS9293</name>
</gene>
<protein>
    <submittedName>
        <fullName evidence="2">Uncharacterized protein</fullName>
    </submittedName>
</protein>
<reference evidence="2" key="1">
    <citation type="submission" date="2021-01" db="EMBL/GenBank/DDBJ databases">
        <authorList>
            <person name="Corre E."/>
            <person name="Pelletier E."/>
            <person name="Niang G."/>
            <person name="Scheremetjew M."/>
            <person name="Finn R."/>
            <person name="Kale V."/>
            <person name="Holt S."/>
            <person name="Cochrane G."/>
            <person name="Meng A."/>
            <person name="Brown T."/>
            <person name="Cohen L."/>
        </authorList>
    </citation>
    <scope>NUCLEOTIDE SEQUENCE</scope>
    <source>
        <strain evidence="2">GSBS06</strain>
    </source>
</reference>
<dbReference type="EMBL" id="HBIN01012354">
    <property type="protein sequence ID" value="CAE0439069.1"/>
    <property type="molecule type" value="Transcribed_RNA"/>
</dbReference>